<sequence length="445" mass="50157">MADDSTARVELRDQEYCSVGIARRVSRHSRSTAVFSCFCVQAGTPVRLQAGGTTVTSLAVLQDGRDAKTALYKFAVNQQKIEQLEETQRYVEGLLKKVDQLISASCGRLPLRAKIHRDIMLFNKPRILVYLRQLQAQLVDCRTLCDNNRSDDVAEEAQAVIEELEQFQKSTAGELIADRAREGRALPGYRSSECERELQHTISRLVAYTVSVRFLIQARKMWPRLFKSFKVSFMPSSNPSPRVFRKKSGTAEGIIGRMSSKPQTLKTFKQFVQTLQGFDLDARIMGQYENPKFRPIVHSELLLLNWLQNSGGIRPERFFDGYMFIGASKPTCRLCHYYVEEHPSAVNVRATHGNLYLNWRFPDVLVANGPEAIAARDAMVEGVLDRIRDDAFDMVKRKLPSSYKHHDSNTFSARLTAVDTTTVDESVAGDVDDVTSLMGDMGIGN</sequence>
<name>A0AAW0QYW7_9PEZI</name>
<dbReference type="PANTHER" id="PTHR42037">
    <property type="match status" value="1"/>
</dbReference>
<proteinExistence type="predicted"/>
<dbReference type="Proteomes" id="UP001392437">
    <property type="component" value="Unassembled WGS sequence"/>
</dbReference>
<keyword evidence="2" id="KW-1185">Reference proteome</keyword>
<gene>
    <name evidence="1" type="ORF">PG999_004268</name>
</gene>
<accession>A0AAW0QYW7</accession>
<dbReference type="Pfam" id="PF14441">
    <property type="entry name" value="OTT_1508_deam"/>
    <property type="match status" value="1"/>
</dbReference>
<comment type="caution">
    <text evidence="1">The sequence shown here is derived from an EMBL/GenBank/DDBJ whole genome shotgun (WGS) entry which is preliminary data.</text>
</comment>
<evidence type="ECO:0000313" key="2">
    <source>
        <dbReference type="Proteomes" id="UP001392437"/>
    </source>
</evidence>
<dbReference type="AlphaFoldDB" id="A0AAW0QYW7"/>
<organism evidence="1 2">
    <name type="scientific">Apiospora kogelbergensis</name>
    <dbReference type="NCBI Taxonomy" id="1337665"/>
    <lineage>
        <taxon>Eukaryota</taxon>
        <taxon>Fungi</taxon>
        <taxon>Dikarya</taxon>
        <taxon>Ascomycota</taxon>
        <taxon>Pezizomycotina</taxon>
        <taxon>Sordariomycetes</taxon>
        <taxon>Xylariomycetidae</taxon>
        <taxon>Amphisphaeriales</taxon>
        <taxon>Apiosporaceae</taxon>
        <taxon>Apiospora</taxon>
    </lineage>
</organism>
<evidence type="ECO:0000313" key="1">
    <source>
        <dbReference type="EMBL" id="KAK8120148.1"/>
    </source>
</evidence>
<dbReference type="EMBL" id="JAQQWP010000004">
    <property type="protein sequence ID" value="KAK8120148.1"/>
    <property type="molecule type" value="Genomic_DNA"/>
</dbReference>
<protein>
    <submittedName>
        <fullName evidence="1">Uncharacterized protein</fullName>
    </submittedName>
</protein>
<dbReference type="PANTHER" id="PTHR42037:SF1">
    <property type="match status" value="1"/>
</dbReference>
<reference evidence="1 2" key="1">
    <citation type="submission" date="2023-01" db="EMBL/GenBank/DDBJ databases">
        <title>Analysis of 21 Apiospora genomes using comparative genomics revels a genus with tremendous synthesis potential of carbohydrate active enzymes and secondary metabolites.</title>
        <authorList>
            <person name="Sorensen T."/>
        </authorList>
    </citation>
    <scope>NUCLEOTIDE SEQUENCE [LARGE SCALE GENOMIC DNA]</scope>
    <source>
        <strain evidence="1 2">CBS 117206</strain>
    </source>
</reference>
<dbReference type="InterPro" id="IPR027796">
    <property type="entry name" value="OTT_1508_deam-like"/>
</dbReference>